<feature type="transmembrane region" description="Helical" evidence="8">
    <location>
        <begin position="87"/>
        <end position="106"/>
    </location>
</feature>
<keyword evidence="7 8" id="KW-0472">Membrane</keyword>
<comment type="caution">
    <text evidence="10">The sequence shown here is derived from an EMBL/GenBank/DDBJ whole genome shotgun (WGS) entry which is preliminary data.</text>
</comment>
<dbReference type="Proteomes" id="UP000176603">
    <property type="component" value="Unassembled WGS sequence"/>
</dbReference>
<dbReference type="SUPFAM" id="SSF81660">
    <property type="entry name" value="Metal cation-transporting ATPase, ATP-binding domain N"/>
    <property type="match status" value="1"/>
</dbReference>
<evidence type="ECO:0000259" key="9">
    <source>
        <dbReference type="SMART" id="SM00831"/>
    </source>
</evidence>
<dbReference type="EMBL" id="MGEH01000032">
    <property type="protein sequence ID" value="OGL78375.1"/>
    <property type="molecule type" value="Genomic_DNA"/>
</dbReference>
<dbReference type="InterPro" id="IPR008250">
    <property type="entry name" value="ATPase_P-typ_transduc_dom_A_sf"/>
</dbReference>
<proteinExistence type="predicted"/>
<dbReference type="PRINTS" id="PR00119">
    <property type="entry name" value="CATATPASE"/>
</dbReference>
<dbReference type="GO" id="GO:0016020">
    <property type="term" value="C:membrane"/>
    <property type="evidence" value="ECO:0007669"/>
    <property type="project" value="UniProtKB-SubCell"/>
</dbReference>
<feature type="transmembrane region" description="Helical" evidence="8">
    <location>
        <begin position="252"/>
        <end position="270"/>
    </location>
</feature>
<dbReference type="InterPro" id="IPR006068">
    <property type="entry name" value="ATPase_P-typ_cation-transptr_C"/>
</dbReference>
<evidence type="ECO:0000256" key="2">
    <source>
        <dbReference type="ARBA" id="ARBA00022692"/>
    </source>
</evidence>
<dbReference type="InterPro" id="IPR023299">
    <property type="entry name" value="ATPase_P-typ_cyto_dom_N"/>
</dbReference>
<dbReference type="Gene3D" id="1.20.1110.10">
    <property type="entry name" value="Calcium-transporting ATPase, transmembrane domain"/>
    <property type="match status" value="2"/>
</dbReference>
<evidence type="ECO:0000256" key="6">
    <source>
        <dbReference type="ARBA" id="ARBA00022989"/>
    </source>
</evidence>
<name>A0A1F7UJF2_9BACT</name>
<dbReference type="PANTHER" id="PTHR42861">
    <property type="entry name" value="CALCIUM-TRANSPORTING ATPASE"/>
    <property type="match status" value="1"/>
</dbReference>
<dbReference type="SMART" id="SM00831">
    <property type="entry name" value="Cation_ATPase_N"/>
    <property type="match status" value="1"/>
</dbReference>
<dbReference type="SFLD" id="SFLDG00002">
    <property type="entry name" value="C1.7:_P-type_atpase_like"/>
    <property type="match status" value="1"/>
</dbReference>
<dbReference type="PROSITE" id="PS00154">
    <property type="entry name" value="ATPASE_E1_E2"/>
    <property type="match status" value="1"/>
</dbReference>
<dbReference type="InterPro" id="IPR001757">
    <property type="entry name" value="P_typ_ATPase"/>
</dbReference>
<evidence type="ECO:0000256" key="5">
    <source>
        <dbReference type="ARBA" id="ARBA00022967"/>
    </source>
</evidence>
<dbReference type="Pfam" id="PF00122">
    <property type="entry name" value="E1-E2_ATPase"/>
    <property type="match status" value="1"/>
</dbReference>
<keyword evidence="6 8" id="KW-1133">Transmembrane helix</keyword>
<accession>A0A1F7UJF2</accession>
<feature type="domain" description="Cation-transporting P-type ATPase N-terminal" evidence="9">
    <location>
        <begin position="7"/>
        <end position="83"/>
    </location>
</feature>
<dbReference type="InterPro" id="IPR023298">
    <property type="entry name" value="ATPase_P-typ_TM_dom_sf"/>
</dbReference>
<organism evidence="10 11">
    <name type="scientific">Candidatus Uhrbacteria bacterium RIFCSPHIGHO2_12_FULL_60_25</name>
    <dbReference type="NCBI Taxonomy" id="1802399"/>
    <lineage>
        <taxon>Bacteria</taxon>
        <taxon>Candidatus Uhriibacteriota</taxon>
    </lineage>
</organism>
<evidence type="ECO:0000313" key="10">
    <source>
        <dbReference type="EMBL" id="OGL78375.1"/>
    </source>
</evidence>
<feature type="transmembrane region" description="Helical" evidence="8">
    <location>
        <begin position="276"/>
        <end position="302"/>
    </location>
</feature>
<dbReference type="Gene3D" id="3.40.1110.10">
    <property type="entry name" value="Calcium-transporting ATPase, cytoplasmic domain N"/>
    <property type="match status" value="2"/>
</dbReference>
<dbReference type="SUPFAM" id="SSF56784">
    <property type="entry name" value="HAD-like"/>
    <property type="match status" value="1"/>
</dbReference>
<dbReference type="InterPro" id="IPR044492">
    <property type="entry name" value="P_typ_ATPase_HD_dom"/>
</dbReference>
<dbReference type="Gene3D" id="2.70.150.10">
    <property type="entry name" value="Calcium-transporting ATPase, cytoplasmic transduction domain A"/>
    <property type="match status" value="1"/>
</dbReference>
<dbReference type="PRINTS" id="PR00120">
    <property type="entry name" value="HATPASE"/>
</dbReference>
<evidence type="ECO:0000313" key="11">
    <source>
        <dbReference type="Proteomes" id="UP000176603"/>
    </source>
</evidence>
<dbReference type="Pfam" id="PF00689">
    <property type="entry name" value="Cation_ATPase_C"/>
    <property type="match status" value="1"/>
</dbReference>
<keyword evidence="4" id="KW-0067">ATP-binding</keyword>
<sequence length="874" mass="93028">MVTRQIHPHELAPLDRAAVFDKLDSNDGGLEASERQNRNARYGRNELPERPPIPLVFRFLRQFASPFVFLLLAVAAIALVLGETKDAIVIGAVLTLNATIGTFYTARASRALAVLKHTVVLKTRCLVGGSSITCDVQDLVPGDVITVSAGDRIPADGRFVHAVNLRVDESSLTGESVPVSKTADAVAVKPGAIAADIRNAGYAGALVVAGSGTLLVSSIGTETQIGRIALRLAERSPEPPLVARVRALSHQVLIGISAVAIALLLAATATGQELTLTVPLILALVVAVVPEGLPIVLTLVLARGVYAMSRRRAVVRELSAVESLGGVDIIFTDKTGTLTQNRLRLVEAVLPDGTRARLHDGEASRVTIDGDERAVRRLAELLAAVADPHAHGFGELMSVDPIDRAFTDLPKALDIATPVRHDERPFDTSRRTRAVAATLQDGMAVTVLAGAPENVLAACATVPPTASRTVSRMAAQGLRVIAFASANGRDLERKDGDWTFEGFVGLRDEPRPESKGAIAWCLEHRIRVVMVTGDHPETAFAIAKDLGIATKPNRVAQGEALMKLSPAKLTEVMGTITVVARATPDMKVVLIEAARKRGHLVAMTGDGVNDAPALHAADVGIAMGKTGTDVAREAADLVLTDDNFATIVAAVQEGRSVVANVEKVVTYLFSTSVAELVVIGSALAFSLPTPLLPAQILWLNLVTDGFLDVALASEPTHGGHTKPPRGRLLSRVAWQRIMVLGTTMGVIGAVVYERTLNGGNESSRYAIVLLALCVMQWWNAWSARSATRSIVTLDPKGNPFLIGSTVTVVGLMLAALYWPPLSTLLRIEPLPLSVWLWVVPLGAIVVVVDEIWKLIHRKPWGTRLHGPSPRVRSA</sequence>
<dbReference type="InterPro" id="IPR059000">
    <property type="entry name" value="ATPase_P-type_domA"/>
</dbReference>
<gene>
    <name evidence="10" type="ORF">A3E39_02640</name>
</gene>
<feature type="transmembrane region" description="Helical" evidence="8">
    <location>
        <begin position="800"/>
        <end position="818"/>
    </location>
</feature>
<dbReference type="InterPro" id="IPR036412">
    <property type="entry name" value="HAD-like_sf"/>
</dbReference>
<keyword evidence="5" id="KW-1278">Translocase</keyword>
<protein>
    <recommendedName>
        <fullName evidence="9">Cation-transporting P-type ATPase N-terminal domain-containing protein</fullName>
    </recommendedName>
</protein>
<dbReference type="Gene3D" id="3.40.50.1000">
    <property type="entry name" value="HAD superfamily/HAD-like"/>
    <property type="match status" value="2"/>
</dbReference>
<dbReference type="InterPro" id="IPR023214">
    <property type="entry name" value="HAD_sf"/>
</dbReference>
<dbReference type="GO" id="GO:0005524">
    <property type="term" value="F:ATP binding"/>
    <property type="evidence" value="ECO:0007669"/>
    <property type="project" value="UniProtKB-KW"/>
</dbReference>
<evidence type="ECO:0000256" key="8">
    <source>
        <dbReference type="SAM" id="Phobius"/>
    </source>
</evidence>
<dbReference type="STRING" id="1802399.A3E39_02640"/>
<comment type="subcellular location">
    <subcellularLocation>
        <location evidence="1">Membrane</location>
        <topology evidence="1">Multi-pass membrane protein</topology>
    </subcellularLocation>
</comment>
<feature type="transmembrane region" description="Helical" evidence="8">
    <location>
        <begin position="63"/>
        <end position="81"/>
    </location>
</feature>
<dbReference type="SFLD" id="SFLDF00027">
    <property type="entry name" value="p-type_atpase"/>
    <property type="match status" value="1"/>
</dbReference>
<feature type="transmembrane region" description="Helical" evidence="8">
    <location>
        <begin position="733"/>
        <end position="752"/>
    </location>
</feature>
<evidence type="ECO:0000256" key="3">
    <source>
        <dbReference type="ARBA" id="ARBA00022741"/>
    </source>
</evidence>
<dbReference type="InterPro" id="IPR018303">
    <property type="entry name" value="ATPase_P-typ_P_site"/>
</dbReference>
<dbReference type="SFLD" id="SFLDS00003">
    <property type="entry name" value="Haloacid_Dehalogenase"/>
    <property type="match status" value="1"/>
</dbReference>
<dbReference type="NCBIfam" id="TIGR01494">
    <property type="entry name" value="ATPase_P-type"/>
    <property type="match status" value="2"/>
</dbReference>
<keyword evidence="3" id="KW-0547">Nucleotide-binding</keyword>
<dbReference type="InterPro" id="IPR004014">
    <property type="entry name" value="ATPase_P-typ_cation-transptr_N"/>
</dbReference>
<evidence type="ECO:0000256" key="4">
    <source>
        <dbReference type="ARBA" id="ARBA00022840"/>
    </source>
</evidence>
<evidence type="ECO:0000256" key="1">
    <source>
        <dbReference type="ARBA" id="ARBA00004141"/>
    </source>
</evidence>
<keyword evidence="2 8" id="KW-0812">Transmembrane</keyword>
<dbReference type="Pfam" id="PF00690">
    <property type="entry name" value="Cation_ATPase_N"/>
    <property type="match status" value="1"/>
</dbReference>
<dbReference type="Pfam" id="PF00702">
    <property type="entry name" value="Hydrolase"/>
    <property type="match status" value="1"/>
</dbReference>
<feature type="transmembrane region" description="Helical" evidence="8">
    <location>
        <begin position="830"/>
        <end position="848"/>
    </location>
</feature>
<dbReference type="SUPFAM" id="SSF81653">
    <property type="entry name" value="Calcium ATPase, transduction domain A"/>
    <property type="match status" value="1"/>
</dbReference>
<dbReference type="SUPFAM" id="SSF81665">
    <property type="entry name" value="Calcium ATPase, transmembrane domain M"/>
    <property type="match status" value="1"/>
</dbReference>
<feature type="transmembrane region" description="Helical" evidence="8">
    <location>
        <begin position="764"/>
        <end position="780"/>
    </location>
</feature>
<reference evidence="10 11" key="1">
    <citation type="journal article" date="2016" name="Nat. Commun.">
        <title>Thousands of microbial genomes shed light on interconnected biogeochemical processes in an aquifer system.</title>
        <authorList>
            <person name="Anantharaman K."/>
            <person name="Brown C.T."/>
            <person name="Hug L.A."/>
            <person name="Sharon I."/>
            <person name="Castelle C.J."/>
            <person name="Probst A.J."/>
            <person name="Thomas B.C."/>
            <person name="Singh A."/>
            <person name="Wilkins M.J."/>
            <person name="Karaoz U."/>
            <person name="Brodie E.L."/>
            <person name="Williams K.H."/>
            <person name="Hubbard S.S."/>
            <person name="Banfield J.F."/>
        </authorList>
    </citation>
    <scope>NUCLEOTIDE SEQUENCE [LARGE SCALE GENOMIC DNA]</scope>
</reference>
<dbReference type="AlphaFoldDB" id="A0A1F7UJF2"/>
<evidence type="ECO:0000256" key="7">
    <source>
        <dbReference type="ARBA" id="ARBA00023136"/>
    </source>
</evidence>
<dbReference type="GO" id="GO:0016887">
    <property type="term" value="F:ATP hydrolysis activity"/>
    <property type="evidence" value="ECO:0007669"/>
    <property type="project" value="InterPro"/>
</dbReference>